<dbReference type="AlphaFoldDB" id="A0A2G8SYQ8"/>
<dbReference type="OrthoDB" id="8558647at2"/>
<proteinExistence type="predicted"/>
<comment type="caution">
    <text evidence="2">The sequence shown here is derived from an EMBL/GenBank/DDBJ whole genome shotgun (WGS) entry which is preliminary data.</text>
</comment>
<evidence type="ECO:0000313" key="3">
    <source>
        <dbReference type="Proteomes" id="UP000228593"/>
    </source>
</evidence>
<dbReference type="InterPro" id="IPR014262">
    <property type="entry name" value="HAF_rpt"/>
</dbReference>
<dbReference type="Proteomes" id="UP000228593">
    <property type="component" value="Unassembled WGS sequence"/>
</dbReference>
<evidence type="ECO:0000313" key="2">
    <source>
        <dbReference type="EMBL" id="PIL38891.1"/>
    </source>
</evidence>
<evidence type="ECO:0008006" key="4">
    <source>
        <dbReference type="Google" id="ProtNLM"/>
    </source>
</evidence>
<feature type="chain" id="PRO_5013836184" description="HAF repeat-containing protein" evidence="1">
    <location>
        <begin position="21"/>
        <end position="434"/>
    </location>
</feature>
<evidence type="ECO:0000256" key="1">
    <source>
        <dbReference type="SAM" id="SignalP"/>
    </source>
</evidence>
<dbReference type="RefSeq" id="WP_099916920.1">
    <property type="nucleotide sequence ID" value="NZ_BMHS01000039.1"/>
</dbReference>
<dbReference type="NCBIfam" id="TIGR02913">
    <property type="entry name" value="HAF_rpt"/>
    <property type="match status" value="6"/>
</dbReference>
<organism evidence="2 3">
    <name type="scientific">Massilia psychrophila</name>
    <dbReference type="NCBI Taxonomy" id="1603353"/>
    <lineage>
        <taxon>Bacteria</taxon>
        <taxon>Pseudomonadati</taxon>
        <taxon>Pseudomonadota</taxon>
        <taxon>Betaproteobacteria</taxon>
        <taxon>Burkholderiales</taxon>
        <taxon>Oxalobacteraceae</taxon>
        <taxon>Telluria group</taxon>
        <taxon>Massilia</taxon>
    </lineage>
</organism>
<keyword evidence="3" id="KW-1185">Reference proteome</keyword>
<reference evidence="2 3" key="1">
    <citation type="submission" date="2017-10" db="EMBL/GenBank/DDBJ databases">
        <title>Massilia psychrophilum sp. nov., a novel purple-pigmented bacterium isolated from Tianshan glacier, Xinjiang Municipality, China.</title>
        <authorList>
            <person name="Wang H."/>
        </authorList>
    </citation>
    <scope>NUCLEOTIDE SEQUENCE [LARGE SCALE GENOMIC DNA]</scope>
    <source>
        <strain evidence="2 3">JCM 30813</strain>
    </source>
</reference>
<sequence length="434" mass="45571">MKAILIAILAWFIFPNCAIADPDVKYFITKIGTLGGRSSTAYAINNMGQVAGSSTLDVYGNTHAFVGDGVSILDLGTLGGWSSASGINDLGEVVGTAVPSTGAPYSAFFYKAGAITDLGALGGTASVGMGINNKSQVVGNAYTSENRERHPFLYSAKTMADLNPLPGGQSTAAAINIIGQVAGSINNNAFIYSDGVMTDLGKLDGLFSQAAGINDIGEVVGNIYYGRGGFNDSWVPHAFFYFAGSMVDIGTLGGRASNANGLNNLGQVVGNAFTLGDAAQAGFLYEKSLMIDLNTLIGDAKGWYINDAVDINEHGQIAATACKAGFGCQAVRLDLINQIPEPGSNVLLLIGLTAAFFTWYNQEHRHSGIGMMTSESVHTARAAEIHGLRRLLCKMPLSARQADSRTGCLDLTGCQPLLGSTRRLWKKKQLENAV</sequence>
<name>A0A2G8SYQ8_9BURK</name>
<dbReference type="EMBL" id="PDOB01000027">
    <property type="protein sequence ID" value="PIL38891.1"/>
    <property type="molecule type" value="Genomic_DNA"/>
</dbReference>
<accession>A0A2G8SYQ8</accession>
<gene>
    <name evidence="2" type="ORF">CR103_15810</name>
</gene>
<keyword evidence="1" id="KW-0732">Signal</keyword>
<feature type="signal peptide" evidence="1">
    <location>
        <begin position="1"/>
        <end position="20"/>
    </location>
</feature>
<protein>
    <recommendedName>
        <fullName evidence="4">HAF repeat-containing protein</fullName>
    </recommendedName>
</protein>